<dbReference type="InterPro" id="IPR036314">
    <property type="entry name" value="SOD_C_sf"/>
</dbReference>
<evidence type="ECO:0000256" key="4">
    <source>
        <dbReference type="ARBA" id="ARBA00023002"/>
    </source>
</evidence>
<name>A0ABT7LQ63_9BURK</name>
<feature type="domain" description="Manganese/iron superoxide dismutase C-terminal" evidence="8">
    <location>
        <begin position="131"/>
        <end position="231"/>
    </location>
</feature>
<evidence type="ECO:0000256" key="3">
    <source>
        <dbReference type="ARBA" id="ARBA00022723"/>
    </source>
</evidence>
<evidence type="ECO:0000256" key="6">
    <source>
        <dbReference type="SAM" id="SignalP"/>
    </source>
</evidence>
<evidence type="ECO:0000256" key="1">
    <source>
        <dbReference type="ARBA" id="ARBA00008714"/>
    </source>
</evidence>
<dbReference type="PANTHER" id="PTHR42769">
    <property type="entry name" value="SUPEROXIDE DISMUTASE"/>
    <property type="match status" value="1"/>
</dbReference>
<accession>A0ABT7LQ63</accession>
<dbReference type="GO" id="GO:0004784">
    <property type="term" value="F:superoxide dismutase activity"/>
    <property type="evidence" value="ECO:0007669"/>
    <property type="project" value="UniProtKB-EC"/>
</dbReference>
<gene>
    <name evidence="9" type="ORF">QRD43_20840</name>
</gene>
<keyword evidence="6" id="KW-0732">Signal</keyword>
<dbReference type="PRINTS" id="PR01703">
    <property type="entry name" value="MNSODISMTASE"/>
</dbReference>
<dbReference type="RefSeq" id="WP_285984437.1">
    <property type="nucleotide sequence ID" value="NZ_JASVDS010000008.1"/>
</dbReference>
<evidence type="ECO:0000256" key="2">
    <source>
        <dbReference type="ARBA" id="ARBA00012682"/>
    </source>
</evidence>
<dbReference type="Gene3D" id="1.10.287.990">
    <property type="entry name" value="Fe,Mn superoxide dismutase (SOD) domain"/>
    <property type="match status" value="1"/>
</dbReference>
<proteinExistence type="inferred from homology"/>
<keyword evidence="4 5" id="KW-0560">Oxidoreductase</keyword>
<dbReference type="EMBL" id="JASVDS010000008">
    <property type="protein sequence ID" value="MDL5034362.1"/>
    <property type="molecule type" value="Genomic_DNA"/>
</dbReference>
<evidence type="ECO:0000313" key="10">
    <source>
        <dbReference type="Proteomes" id="UP001238603"/>
    </source>
</evidence>
<feature type="signal peptide" evidence="6">
    <location>
        <begin position="1"/>
        <end position="19"/>
    </location>
</feature>
<reference evidence="9 10" key="1">
    <citation type="submission" date="2023-06" db="EMBL/GenBank/DDBJ databases">
        <title>Pelomonas sp. APW6 16S ribosomal RNA gene genome sequencing and assembly.</title>
        <authorList>
            <person name="Woo H."/>
        </authorList>
    </citation>
    <scope>NUCLEOTIDE SEQUENCE [LARGE SCALE GENOMIC DNA]</scope>
    <source>
        <strain evidence="9 10">APW6</strain>
    </source>
</reference>
<dbReference type="Pfam" id="PF00081">
    <property type="entry name" value="Sod_Fe_N"/>
    <property type="match status" value="1"/>
</dbReference>
<dbReference type="SUPFAM" id="SSF46609">
    <property type="entry name" value="Fe,Mn superoxide dismutase (SOD), N-terminal domain"/>
    <property type="match status" value="1"/>
</dbReference>
<dbReference type="PROSITE" id="PS51257">
    <property type="entry name" value="PROKAR_LIPOPROTEIN"/>
    <property type="match status" value="1"/>
</dbReference>
<dbReference type="PROSITE" id="PS00088">
    <property type="entry name" value="SOD_MN"/>
    <property type="match status" value="1"/>
</dbReference>
<dbReference type="InterPro" id="IPR019831">
    <property type="entry name" value="Mn/Fe_SOD_N"/>
</dbReference>
<protein>
    <recommendedName>
        <fullName evidence="2 5">Superoxide dismutase</fullName>
        <ecNumber evidence="2 5">1.15.1.1</ecNumber>
    </recommendedName>
</protein>
<feature type="chain" id="PRO_5045998198" description="Superoxide dismutase" evidence="6">
    <location>
        <begin position="20"/>
        <end position="236"/>
    </location>
</feature>
<dbReference type="InterPro" id="IPR019832">
    <property type="entry name" value="Mn/Fe_SOD_C"/>
</dbReference>
<comment type="caution">
    <text evidence="9">The sequence shown here is derived from an EMBL/GenBank/DDBJ whole genome shotgun (WGS) entry which is preliminary data.</text>
</comment>
<dbReference type="Proteomes" id="UP001238603">
    <property type="component" value="Unassembled WGS sequence"/>
</dbReference>
<keyword evidence="10" id="KW-1185">Reference proteome</keyword>
<feature type="domain" description="Manganese/iron superoxide dismutase N-terminal" evidence="7">
    <location>
        <begin position="37"/>
        <end position="120"/>
    </location>
</feature>
<evidence type="ECO:0000259" key="7">
    <source>
        <dbReference type="Pfam" id="PF00081"/>
    </source>
</evidence>
<sequence length="236" mass="25692">MKMPRRSIMVLAASGVACAAGRSWAGDPQSKPAVPPFDLPKLPWEPGDLAPVMSSRAVGLHYGKHHAGYLDNLNKLMPGSGFEGHTLEQIVRGTSGLADKTALFNNAAQGWNHAFFWQSLTPKGGGKPGLEVLEKVNESFGSLGEFRKAFLSASAGQFGSGWVWLVADKATKRLALMKTSNAETPIASVAFEPLAVLDVWEHAYYVDYENRRSEYAAAVLDHLLDWRFVEANLAHL</sequence>
<dbReference type="Gene3D" id="3.55.40.20">
    <property type="entry name" value="Iron/manganese superoxide dismutase, C-terminal domain"/>
    <property type="match status" value="1"/>
</dbReference>
<dbReference type="InterPro" id="IPR001189">
    <property type="entry name" value="Mn/Fe_SOD"/>
</dbReference>
<comment type="similarity">
    <text evidence="1 5">Belongs to the iron/manganese superoxide dismutase family.</text>
</comment>
<comment type="function">
    <text evidence="5">Destroys radicals which are normally produced within the cells and which are toxic to biological systems.</text>
</comment>
<dbReference type="PIRSF" id="PIRSF000349">
    <property type="entry name" value="SODismutase"/>
    <property type="match status" value="1"/>
</dbReference>
<evidence type="ECO:0000256" key="5">
    <source>
        <dbReference type="RuleBase" id="RU000414"/>
    </source>
</evidence>
<dbReference type="EC" id="1.15.1.1" evidence="2 5"/>
<keyword evidence="3 5" id="KW-0479">Metal-binding</keyword>
<comment type="catalytic activity">
    <reaction evidence="5">
        <text>2 superoxide + 2 H(+) = H2O2 + O2</text>
        <dbReference type="Rhea" id="RHEA:20696"/>
        <dbReference type="ChEBI" id="CHEBI:15378"/>
        <dbReference type="ChEBI" id="CHEBI:15379"/>
        <dbReference type="ChEBI" id="CHEBI:16240"/>
        <dbReference type="ChEBI" id="CHEBI:18421"/>
        <dbReference type="EC" id="1.15.1.1"/>
    </reaction>
</comment>
<dbReference type="Pfam" id="PF02777">
    <property type="entry name" value="Sod_Fe_C"/>
    <property type="match status" value="1"/>
</dbReference>
<evidence type="ECO:0000259" key="8">
    <source>
        <dbReference type="Pfam" id="PF02777"/>
    </source>
</evidence>
<dbReference type="InterPro" id="IPR019833">
    <property type="entry name" value="Mn/Fe_SOD_BS"/>
</dbReference>
<organism evidence="9 10">
    <name type="scientific">Roseateles subflavus</name>
    <dbReference type="NCBI Taxonomy" id="3053353"/>
    <lineage>
        <taxon>Bacteria</taxon>
        <taxon>Pseudomonadati</taxon>
        <taxon>Pseudomonadota</taxon>
        <taxon>Betaproteobacteria</taxon>
        <taxon>Burkholderiales</taxon>
        <taxon>Sphaerotilaceae</taxon>
        <taxon>Roseateles</taxon>
    </lineage>
</organism>
<dbReference type="PANTHER" id="PTHR42769:SF3">
    <property type="entry name" value="SUPEROXIDE DISMUTASE [FE] 2, CHLOROPLASTIC"/>
    <property type="match status" value="1"/>
</dbReference>
<dbReference type="InterPro" id="IPR036324">
    <property type="entry name" value="Mn/Fe_SOD_N_sf"/>
</dbReference>
<dbReference type="SUPFAM" id="SSF54719">
    <property type="entry name" value="Fe,Mn superoxide dismutase (SOD), C-terminal domain"/>
    <property type="match status" value="1"/>
</dbReference>
<evidence type="ECO:0000313" key="9">
    <source>
        <dbReference type="EMBL" id="MDL5034362.1"/>
    </source>
</evidence>